<evidence type="ECO:0000313" key="12">
    <source>
        <dbReference type="EMBL" id="KAG8174237.1"/>
    </source>
</evidence>
<dbReference type="GO" id="GO:0015276">
    <property type="term" value="F:ligand-gated monoatomic ion channel activity"/>
    <property type="evidence" value="ECO:0007669"/>
    <property type="project" value="InterPro"/>
</dbReference>
<evidence type="ECO:0000259" key="11">
    <source>
        <dbReference type="Pfam" id="PF10613"/>
    </source>
</evidence>
<sequence>GKTDLAIADFTITYEREQVVDFTMPFMNFGDQHPFFFGTRQKTPPPLLVPETPVPGSLGGGAFNWRSLHFGFGCCCSPCPRFSPYEWPEPYAECEGF</sequence>
<keyword evidence="9" id="KW-1071">Ligand-gated ion channel</keyword>
<keyword evidence="5" id="KW-0406">Ion transport</keyword>
<evidence type="ECO:0000313" key="13">
    <source>
        <dbReference type="Proteomes" id="UP000827092"/>
    </source>
</evidence>
<dbReference type="Gene3D" id="3.40.190.10">
    <property type="entry name" value="Periplasmic binding protein-like II"/>
    <property type="match status" value="1"/>
</dbReference>
<keyword evidence="2" id="KW-0813">Transport</keyword>
<reference evidence="12 13" key="1">
    <citation type="journal article" date="2022" name="Nat. Ecol. Evol.">
        <title>A masculinizing supergene underlies an exaggerated male reproductive morph in a spider.</title>
        <authorList>
            <person name="Hendrickx F."/>
            <person name="De Corte Z."/>
            <person name="Sonet G."/>
            <person name="Van Belleghem S.M."/>
            <person name="Kostlbacher S."/>
            <person name="Vangestel C."/>
        </authorList>
    </citation>
    <scope>NUCLEOTIDE SEQUENCE [LARGE SCALE GENOMIC DNA]</scope>
    <source>
        <strain evidence="12">W744_W776</strain>
    </source>
</reference>
<comment type="caution">
    <text evidence="12">The sequence shown here is derived from an EMBL/GenBank/DDBJ whole genome shotgun (WGS) entry which is preliminary data.</text>
</comment>
<keyword evidence="6" id="KW-0472">Membrane</keyword>
<dbReference type="GO" id="GO:0016020">
    <property type="term" value="C:membrane"/>
    <property type="evidence" value="ECO:0007669"/>
    <property type="project" value="UniProtKB-SubCell"/>
</dbReference>
<dbReference type="SUPFAM" id="SSF53850">
    <property type="entry name" value="Periplasmic binding protein-like II"/>
    <property type="match status" value="1"/>
</dbReference>
<evidence type="ECO:0000256" key="1">
    <source>
        <dbReference type="ARBA" id="ARBA00004141"/>
    </source>
</evidence>
<feature type="domain" description="Ionotropic glutamate receptor L-glutamate and glycine-binding" evidence="11">
    <location>
        <begin position="2"/>
        <end position="30"/>
    </location>
</feature>
<evidence type="ECO:0000256" key="6">
    <source>
        <dbReference type="ARBA" id="ARBA00023136"/>
    </source>
</evidence>
<keyword evidence="10" id="KW-0407">Ion channel</keyword>
<evidence type="ECO:0000256" key="8">
    <source>
        <dbReference type="ARBA" id="ARBA00023180"/>
    </source>
</evidence>
<evidence type="ECO:0000256" key="7">
    <source>
        <dbReference type="ARBA" id="ARBA00023170"/>
    </source>
</evidence>
<evidence type="ECO:0000256" key="9">
    <source>
        <dbReference type="ARBA" id="ARBA00023286"/>
    </source>
</evidence>
<dbReference type="InterPro" id="IPR019594">
    <property type="entry name" value="Glu/Gly-bd"/>
</dbReference>
<protein>
    <recommendedName>
        <fullName evidence="11">Ionotropic glutamate receptor L-glutamate and glycine-binding domain-containing protein</fullName>
    </recommendedName>
</protein>
<dbReference type="AlphaFoldDB" id="A0AAV6TQE2"/>
<feature type="non-terminal residue" evidence="12">
    <location>
        <position position="1"/>
    </location>
</feature>
<evidence type="ECO:0000256" key="2">
    <source>
        <dbReference type="ARBA" id="ARBA00022448"/>
    </source>
</evidence>
<dbReference type="Proteomes" id="UP000827092">
    <property type="component" value="Unassembled WGS sequence"/>
</dbReference>
<evidence type="ECO:0000256" key="10">
    <source>
        <dbReference type="ARBA" id="ARBA00023303"/>
    </source>
</evidence>
<keyword evidence="3" id="KW-0812">Transmembrane</keyword>
<organism evidence="12 13">
    <name type="scientific">Oedothorax gibbosus</name>
    <dbReference type="NCBI Taxonomy" id="931172"/>
    <lineage>
        <taxon>Eukaryota</taxon>
        <taxon>Metazoa</taxon>
        <taxon>Ecdysozoa</taxon>
        <taxon>Arthropoda</taxon>
        <taxon>Chelicerata</taxon>
        <taxon>Arachnida</taxon>
        <taxon>Araneae</taxon>
        <taxon>Araneomorphae</taxon>
        <taxon>Entelegynae</taxon>
        <taxon>Araneoidea</taxon>
        <taxon>Linyphiidae</taxon>
        <taxon>Erigoninae</taxon>
        <taxon>Oedothorax</taxon>
    </lineage>
</organism>
<gene>
    <name evidence="12" type="ORF">JTE90_013161</name>
</gene>
<proteinExistence type="predicted"/>
<comment type="subcellular location">
    <subcellularLocation>
        <location evidence="1">Membrane</location>
        <topology evidence="1">Multi-pass membrane protein</topology>
    </subcellularLocation>
</comment>
<evidence type="ECO:0000256" key="3">
    <source>
        <dbReference type="ARBA" id="ARBA00022692"/>
    </source>
</evidence>
<keyword evidence="4" id="KW-1133">Transmembrane helix</keyword>
<dbReference type="EMBL" id="JAFNEN010001278">
    <property type="protein sequence ID" value="KAG8174237.1"/>
    <property type="molecule type" value="Genomic_DNA"/>
</dbReference>
<keyword evidence="13" id="KW-1185">Reference proteome</keyword>
<evidence type="ECO:0000256" key="5">
    <source>
        <dbReference type="ARBA" id="ARBA00023065"/>
    </source>
</evidence>
<keyword evidence="8" id="KW-0325">Glycoprotein</keyword>
<name>A0AAV6TQE2_9ARAC</name>
<evidence type="ECO:0000256" key="4">
    <source>
        <dbReference type="ARBA" id="ARBA00022989"/>
    </source>
</evidence>
<accession>A0AAV6TQE2</accession>
<keyword evidence="7" id="KW-0675">Receptor</keyword>
<dbReference type="Pfam" id="PF10613">
    <property type="entry name" value="Lig_chan-Glu_bd"/>
    <property type="match status" value="1"/>
</dbReference>